<dbReference type="Gene3D" id="1.25.40.10">
    <property type="entry name" value="Tetratricopeptide repeat domain"/>
    <property type="match status" value="1"/>
</dbReference>
<organism evidence="3 4">
    <name type="scientific">Jejuia pallidilutea</name>
    <dbReference type="NCBI Taxonomy" id="504487"/>
    <lineage>
        <taxon>Bacteria</taxon>
        <taxon>Pseudomonadati</taxon>
        <taxon>Bacteroidota</taxon>
        <taxon>Flavobacteriia</taxon>
        <taxon>Flavobacteriales</taxon>
        <taxon>Flavobacteriaceae</taxon>
        <taxon>Jejuia</taxon>
    </lineage>
</organism>
<dbReference type="RefSeq" id="WP_105474633.1">
    <property type="nucleotide sequence ID" value="NZ_PVEO01000011.1"/>
</dbReference>
<dbReference type="AlphaFoldDB" id="A0A362X0Q2"/>
<feature type="repeat" description="TPR" evidence="1">
    <location>
        <begin position="140"/>
        <end position="173"/>
    </location>
</feature>
<keyword evidence="1" id="KW-0802">TPR repeat</keyword>
<dbReference type="SUPFAM" id="SSF48452">
    <property type="entry name" value="TPR-like"/>
    <property type="match status" value="1"/>
</dbReference>
<name>A0A362X0Q2_9FLAO</name>
<evidence type="ECO:0000256" key="1">
    <source>
        <dbReference type="PROSITE-ProRule" id="PRU00339"/>
    </source>
</evidence>
<accession>A0A362X0Q2</accession>
<comment type="caution">
    <text evidence="3">The sequence shown here is derived from an EMBL/GenBank/DDBJ whole genome shotgun (WGS) entry which is preliminary data.</text>
</comment>
<evidence type="ECO:0000313" key="3">
    <source>
        <dbReference type="EMBL" id="PQV46028.1"/>
    </source>
</evidence>
<dbReference type="InterPro" id="IPR019734">
    <property type="entry name" value="TPR_rpt"/>
</dbReference>
<gene>
    <name evidence="3" type="ORF">CLV33_11179</name>
</gene>
<dbReference type="InterPro" id="IPR011990">
    <property type="entry name" value="TPR-like_helical_dom_sf"/>
</dbReference>
<protein>
    <submittedName>
        <fullName evidence="3">Uncharacterized protein</fullName>
    </submittedName>
</protein>
<feature type="region of interest" description="Disordered" evidence="2">
    <location>
        <begin position="257"/>
        <end position="295"/>
    </location>
</feature>
<dbReference type="Proteomes" id="UP000251545">
    <property type="component" value="Unassembled WGS sequence"/>
</dbReference>
<evidence type="ECO:0000313" key="4">
    <source>
        <dbReference type="Proteomes" id="UP000251545"/>
    </source>
</evidence>
<evidence type="ECO:0000256" key="2">
    <source>
        <dbReference type="SAM" id="MobiDB-lite"/>
    </source>
</evidence>
<proteinExistence type="predicted"/>
<dbReference type="PROSITE" id="PS50005">
    <property type="entry name" value="TPR"/>
    <property type="match status" value="1"/>
</dbReference>
<feature type="compositionally biased region" description="Basic and acidic residues" evidence="2">
    <location>
        <begin position="266"/>
        <end position="285"/>
    </location>
</feature>
<dbReference type="SMART" id="SM00028">
    <property type="entry name" value="TPR"/>
    <property type="match status" value="2"/>
</dbReference>
<sequence>MKHLIIISAVLLYINSYSQNYQESYKTDICSCIETNRKKDTFLTAGKIYNTCFTKHMVKYAAFIDAEIKEEDRTKKYIVGQKIRRELQEKFKYELVYSCNAYIDIIETKRQSVVQQYRSKKIDSNQIDKLNETVAMQPLWANYYNRGQYFYYIGDLQKALQDVKKSIEDNPLFDNYLATAQQHILLATIYEEQKKYDKAIAIYDAINSKISNPDIAILKAIVARKRNGYRLASEVQHTTSILNAKSREPNDKTLISKRTRAIQTNKTDKKHQQNSSAEKRKDSTKSLRSLFKMKE</sequence>
<reference evidence="3 4" key="1">
    <citation type="submission" date="2018-02" db="EMBL/GenBank/DDBJ databases">
        <title>Genomic Encyclopedia of Archaeal and Bacterial Type Strains, Phase II (KMG-II): from individual species to whole genera.</title>
        <authorList>
            <person name="Goeker M."/>
        </authorList>
    </citation>
    <scope>NUCLEOTIDE SEQUENCE [LARGE SCALE GENOMIC DNA]</scope>
    <source>
        <strain evidence="3 4">DSM 21165</strain>
    </source>
</reference>
<dbReference type="EMBL" id="PVEO01000011">
    <property type="protein sequence ID" value="PQV46028.1"/>
    <property type="molecule type" value="Genomic_DNA"/>
</dbReference>